<proteinExistence type="predicted"/>
<evidence type="ECO:0000313" key="1">
    <source>
        <dbReference type="EMBL" id="KAJ0096406.1"/>
    </source>
</evidence>
<dbReference type="EMBL" id="CM047901">
    <property type="protein sequence ID" value="KAJ0096406.1"/>
    <property type="molecule type" value="Genomic_DNA"/>
</dbReference>
<comment type="caution">
    <text evidence="1">The sequence shown here is derived from an EMBL/GenBank/DDBJ whole genome shotgun (WGS) entry which is preliminary data.</text>
</comment>
<name>A0ACC1BC31_9ROSI</name>
<gene>
    <name evidence="1" type="ORF">Patl1_27674</name>
</gene>
<protein>
    <submittedName>
        <fullName evidence="1">Uncharacterized protein</fullName>
    </submittedName>
</protein>
<reference evidence="2" key="1">
    <citation type="journal article" date="2023" name="G3 (Bethesda)">
        <title>Genome assembly and association tests identify interacting loci associated with vigor, precocity, and sex in interspecific pistachio rootstocks.</title>
        <authorList>
            <person name="Palmer W."/>
            <person name="Jacygrad E."/>
            <person name="Sagayaradj S."/>
            <person name="Cavanaugh K."/>
            <person name="Han R."/>
            <person name="Bertier L."/>
            <person name="Beede B."/>
            <person name="Kafkas S."/>
            <person name="Golino D."/>
            <person name="Preece J."/>
            <person name="Michelmore R."/>
        </authorList>
    </citation>
    <scope>NUCLEOTIDE SEQUENCE [LARGE SCALE GENOMIC DNA]</scope>
</reference>
<keyword evidence="2" id="KW-1185">Reference proteome</keyword>
<dbReference type="Proteomes" id="UP001164250">
    <property type="component" value="Chromosome 5"/>
</dbReference>
<organism evidence="1 2">
    <name type="scientific">Pistacia atlantica</name>
    <dbReference type="NCBI Taxonomy" id="434234"/>
    <lineage>
        <taxon>Eukaryota</taxon>
        <taxon>Viridiplantae</taxon>
        <taxon>Streptophyta</taxon>
        <taxon>Embryophyta</taxon>
        <taxon>Tracheophyta</taxon>
        <taxon>Spermatophyta</taxon>
        <taxon>Magnoliopsida</taxon>
        <taxon>eudicotyledons</taxon>
        <taxon>Gunneridae</taxon>
        <taxon>Pentapetalae</taxon>
        <taxon>rosids</taxon>
        <taxon>malvids</taxon>
        <taxon>Sapindales</taxon>
        <taxon>Anacardiaceae</taxon>
        <taxon>Pistacia</taxon>
    </lineage>
</organism>
<evidence type="ECO:0000313" key="2">
    <source>
        <dbReference type="Proteomes" id="UP001164250"/>
    </source>
</evidence>
<accession>A0ACC1BC31</accession>
<sequence>MTTALSSKPTPELIRGVTSDEEPEILIVTRLGFTPPGISTRGAKGA</sequence>